<proteinExistence type="predicted"/>
<feature type="region of interest" description="Disordered" evidence="1">
    <location>
        <begin position="1"/>
        <end position="23"/>
    </location>
</feature>
<protein>
    <submittedName>
        <fullName evidence="2">Uncharacterized protein</fullName>
    </submittedName>
</protein>
<reference evidence="2 3" key="1">
    <citation type="journal article" date="2019" name="J. Hered.">
        <title>An Improved Genome Assembly for Drosophila navojoa, the Basal Species in the mojavensis Cluster.</title>
        <authorList>
            <person name="Vanderlinde T."/>
            <person name="Dupim E.G."/>
            <person name="Nazario-Yepiz N.O."/>
            <person name="Carvalho A.B."/>
        </authorList>
    </citation>
    <scope>NUCLEOTIDE SEQUENCE [LARGE SCALE GENOMIC DNA]</scope>
    <source>
        <strain evidence="2">Navoj_Jal97</strain>
        <tissue evidence="2">Whole organism</tissue>
    </source>
</reference>
<sequence length="89" mass="9767">MRTMGTHHQRPPQSREEYESEPSRAGAAVICVSYSNGEAAGRDPDPEPDAMVTSCSCFLAWQVPRGRWALSSVAWVTVGSHLAIKLFAY</sequence>
<organism evidence="2 3">
    <name type="scientific">Drosophila navojoa</name>
    <name type="common">Fruit fly</name>
    <dbReference type="NCBI Taxonomy" id="7232"/>
    <lineage>
        <taxon>Eukaryota</taxon>
        <taxon>Metazoa</taxon>
        <taxon>Ecdysozoa</taxon>
        <taxon>Arthropoda</taxon>
        <taxon>Hexapoda</taxon>
        <taxon>Insecta</taxon>
        <taxon>Pterygota</taxon>
        <taxon>Neoptera</taxon>
        <taxon>Endopterygota</taxon>
        <taxon>Diptera</taxon>
        <taxon>Brachycera</taxon>
        <taxon>Muscomorpha</taxon>
        <taxon>Ephydroidea</taxon>
        <taxon>Drosophilidae</taxon>
        <taxon>Drosophila</taxon>
    </lineage>
</organism>
<gene>
    <name evidence="2" type="ORF">AWZ03_009414</name>
</gene>
<comment type="caution">
    <text evidence="2">The sequence shown here is derived from an EMBL/GenBank/DDBJ whole genome shotgun (WGS) entry which is preliminary data.</text>
</comment>
<dbReference type="AlphaFoldDB" id="A0A484B6B6"/>
<evidence type="ECO:0000256" key="1">
    <source>
        <dbReference type="SAM" id="MobiDB-lite"/>
    </source>
</evidence>
<dbReference type="EMBL" id="LSRL02000115">
    <property type="protein sequence ID" value="TDG44184.1"/>
    <property type="molecule type" value="Genomic_DNA"/>
</dbReference>
<dbReference type="Proteomes" id="UP000295192">
    <property type="component" value="Unassembled WGS sequence"/>
</dbReference>
<accession>A0A484B6B6</accession>
<evidence type="ECO:0000313" key="2">
    <source>
        <dbReference type="EMBL" id="TDG44184.1"/>
    </source>
</evidence>
<name>A0A484B6B6_DRONA</name>
<evidence type="ECO:0000313" key="3">
    <source>
        <dbReference type="Proteomes" id="UP000295192"/>
    </source>
</evidence>
<keyword evidence="3" id="KW-1185">Reference proteome</keyword>
<feature type="compositionally biased region" description="Basic residues" evidence="1">
    <location>
        <begin position="1"/>
        <end position="10"/>
    </location>
</feature>